<protein>
    <submittedName>
        <fullName evidence="1">Uncharacterized protein</fullName>
    </submittedName>
</protein>
<organism evidence="1 2">
    <name type="scientific">Ovis ammon polii x Ovis aries</name>
    <dbReference type="NCBI Taxonomy" id="2918886"/>
    <lineage>
        <taxon>Eukaryota</taxon>
        <taxon>Metazoa</taxon>
        <taxon>Chordata</taxon>
        <taxon>Craniata</taxon>
        <taxon>Vertebrata</taxon>
        <taxon>Euteleostomi</taxon>
        <taxon>Mammalia</taxon>
        <taxon>Eutheria</taxon>
        <taxon>Laurasiatheria</taxon>
        <taxon>Artiodactyla</taxon>
        <taxon>Ruminantia</taxon>
        <taxon>Pecora</taxon>
        <taxon>Bovidae</taxon>
        <taxon>Caprinae</taxon>
        <taxon>Ovis</taxon>
    </lineage>
</organism>
<proteinExistence type="predicted"/>
<sequence length="193" mass="21442">MIQSTLPIVQERTERHCSSEVGEGQDPNRTSTIFLLSERARWPGENFPGDPAVLAPAQWSRDPKGQAGASPTEKPAPLGEPRDSEDLKGSEMYQVGIEQHLVEKGGKCYKVSQGYLEKEVLKAGREARKDPTPTPPQDLLEDLPSDRAEEEAPSRAKENPKPEKSMEVAISVCEHNSRDKSMAVINTYSWWMA</sequence>
<accession>A0ACB9UH92</accession>
<keyword evidence="2" id="KW-1185">Reference proteome</keyword>
<dbReference type="Proteomes" id="UP001057279">
    <property type="component" value="Linkage Group LG17"/>
</dbReference>
<evidence type="ECO:0000313" key="2">
    <source>
        <dbReference type="Proteomes" id="UP001057279"/>
    </source>
</evidence>
<reference evidence="1" key="1">
    <citation type="submission" date="2022-03" db="EMBL/GenBank/DDBJ databases">
        <title>Genomic analyses of argali, domestic sheep and their hybrids provide insights into chromosomal evolution, heterosis and genetic basis of agronomic traits.</title>
        <authorList>
            <person name="Li M."/>
        </authorList>
    </citation>
    <scope>NUCLEOTIDE SEQUENCE</scope>
    <source>
        <strain evidence="1">F1 hybrid</strain>
    </source>
</reference>
<name>A0ACB9UH92_9CETA</name>
<evidence type="ECO:0000313" key="1">
    <source>
        <dbReference type="EMBL" id="KAI4568925.1"/>
    </source>
</evidence>
<gene>
    <name evidence="1" type="ORF">MJG53_014543</name>
</gene>
<comment type="caution">
    <text evidence="1">The sequence shown here is derived from an EMBL/GenBank/DDBJ whole genome shotgun (WGS) entry which is preliminary data.</text>
</comment>
<dbReference type="EMBL" id="CM043042">
    <property type="protein sequence ID" value="KAI4568925.1"/>
    <property type="molecule type" value="Genomic_DNA"/>
</dbReference>